<sequence>MKWNERTTGQRIKLLRGAVTQEELAENAGLSIATVRKAEQDRGQISLPTLLRLAHVLGADIPVIVGQQAPRRALLADDRTTLRELSRTVHDTAAGIGTDREPVDFADDLAAGWDAYRAGRIGVAGQFAASCVRDAATALADAAEDRRMAARGVLADAYRLAAYVANQFGVRDLAYAAIGHAAD</sequence>
<evidence type="ECO:0000259" key="1">
    <source>
        <dbReference type="PROSITE" id="PS50943"/>
    </source>
</evidence>
<gene>
    <name evidence="2" type="ORF">Snoj_28450</name>
</gene>
<feature type="domain" description="HTH cro/C1-type" evidence="1">
    <location>
        <begin position="20"/>
        <end position="64"/>
    </location>
</feature>
<dbReference type="Gene3D" id="1.10.260.40">
    <property type="entry name" value="lambda repressor-like DNA-binding domains"/>
    <property type="match status" value="1"/>
</dbReference>
<dbReference type="GeneID" id="95595025"/>
<accession>A0ABQ3SLS5</accession>
<dbReference type="EMBL" id="BNEC01000005">
    <property type="protein sequence ID" value="GHI68927.1"/>
    <property type="molecule type" value="Genomic_DNA"/>
</dbReference>
<dbReference type="SMART" id="SM00530">
    <property type="entry name" value="HTH_XRE"/>
    <property type="match status" value="1"/>
</dbReference>
<reference evidence="3" key="1">
    <citation type="submission" date="2023-07" db="EMBL/GenBank/DDBJ databases">
        <title>Whole genome shotgun sequence of Streptomyces nojiriensis NBRC 13794.</title>
        <authorList>
            <person name="Komaki H."/>
            <person name="Tamura T."/>
        </authorList>
    </citation>
    <scope>NUCLEOTIDE SEQUENCE [LARGE SCALE GENOMIC DNA]</scope>
    <source>
        <strain evidence="3">NBRC 13794</strain>
    </source>
</reference>
<evidence type="ECO:0000313" key="2">
    <source>
        <dbReference type="EMBL" id="GHI68927.1"/>
    </source>
</evidence>
<dbReference type="PROSITE" id="PS50943">
    <property type="entry name" value="HTH_CROC1"/>
    <property type="match status" value="1"/>
</dbReference>
<name>A0ABQ3SLS5_9ACTN</name>
<evidence type="ECO:0000313" key="3">
    <source>
        <dbReference type="Proteomes" id="UP000613974"/>
    </source>
</evidence>
<proteinExistence type="predicted"/>
<dbReference type="CDD" id="cd00093">
    <property type="entry name" value="HTH_XRE"/>
    <property type="match status" value="1"/>
</dbReference>
<protein>
    <recommendedName>
        <fullName evidence="1">HTH cro/C1-type domain-containing protein</fullName>
    </recommendedName>
</protein>
<dbReference type="RefSeq" id="WP_229876970.1">
    <property type="nucleotide sequence ID" value="NZ_BMRL01000043.1"/>
</dbReference>
<dbReference type="InterPro" id="IPR001387">
    <property type="entry name" value="Cro/C1-type_HTH"/>
</dbReference>
<dbReference type="Pfam" id="PF01381">
    <property type="entry name" value="HTH_3"/>
    <property type="match status" value="1"/>
</dbReference>
<dbReference type="Proteomes" id="UP000613974">
    <property type="component" value="Unassembled WGS sequence"/>
</dbReference>
<organism evidence="2 3">
    <name type="scientific">Streptomyces nojiriensis</name>
    <dbReference type="NCBI Taxonomy" id="66374"/>
    <lineage>
        <taxon>Bacteria</taxon>
        <taxon>Bacillati</taxon>
        <taxon>Actinomycetota</taxon>
        <taxon>Actinomycetes</taxon>
        <taxon>Kitasatosporales</taxon>
        <taxon>Streptomycetaceae</taxon>
        <taxon>Streptomyces</taxon>
    </lineage>
</organism>
<dbReference type="SUPFAM" id="SSF47413">
    <property type="entry name" value="lambda repressor-like DNA-binding domains"/>
    <property type="match status" value="1"/>
</dbReference>
<comment type="caution">
    <text evidence="2">The sequence shown here is derived from an EMBL/GenBank/DDBJ whole genome shotgun (WGS) entry which is preliminary data.</text>
</comment>
<keyword evidence="3" id="KW-1185">Reference proteome</keyword>
<dbReference type="InterPro" id="IPR010982">
    <property type="entry name" value="Lambda_DNA-bd_dom_sf"/>
</dbReference>